<organism evidence="1 2">
    <name type="scientific">Flavobacterium branchiarum</name>
    <dbReference type="NCBI Taxonomy" id="1114870"/>
    <lineage>
        <taxon>Bacteria</taxon>
        <taxon>Pseudomonadati</taxon>
        <taxon>Bacteroidota</taxon>
        <taxon>Flavobacteriia</taxon>
        <taxon>Flavobacteriales</taxon>
        <taxon>Flavobacteriaceae</taxon>
        <taxon>Flavobacterium</taxon>
    </lineage>
</organism>
<dbReference type="RefSeq" id="WP_290262481.1">
    <property type="nucleotide sequence ID" value="NZ_JAUFQQ010000003.1"/>
</dbReference>
<evidence type="ECO:0000313" key="1">
    <source>
        <dbReference type="EMBL" id="MFB9063809.1"/>
    </source>
</evidence>
<gene>
    <name evidence="1" type="ORF">ACFFUQ_07210</name>
</gene>
<reference evidence="1 2" key="1">
    <citation type="submission" date="2024-09" db="EMBL/GenBank/DDBJ databases">
        <authorList>
            <person name="Sun Q."/>
            <person name="Mori K."/>
        </authorList>
    </citation>
    <scope>NUCLEOTIDE SEQUENCE [LARGE SCALE GENOMIC DNA]</scope>
    <source>
        <strain evidence="1 2">CECT 7908</strain>
    </source>
</reference>
<sequence length="132" mass="15698">MRNTIKTFAVLFLLLNYCCKAQQIKKDSLFFEYDSNYILNFVEAPKDYYLKDSSGGSKGTFFFKEVNVTNNLKNKNTLCLKKFIRASNFYDKKEKLQDYKLTGYFDQYVIFLVRKKGKNTEYIQVEPFFSIE</sequence>
<accession>A0ABV5FJV2</accession>
<evidence type="ECO:0000313" key="2">
    <source>
        <dbReference type="Proteomes" id="UP001589589"/>
    </source>
</evidence>
<proteinExistence type="predicted"/>
<dbReference type="Proteomes" id="UP001589589">
    <property type="component" value="Unassembled WGS sequence"/>
</dbReference>
<dbReference type="EMBL" id="JBHMEX010000026">
    <property type="protein sequence ID" value="MFB9063809.1"/>
    <property type="molecule type" value="Genomic_DNA"/>
</dbReference>
<name>A0ABV5FJV2_9FLAO</name>
<keyword evidence="2" id="KW-1185">Reference proteome</keyword>
<protein>
    <submittedName>
        <fullName evidence="1">Uncharacterized protein</fullName>
    </submittedName>
</protein>
<comment type="caution">
    <text evidence="1">The sequence shown here is derived from an EMBL/GenBank/DDBJ whole genome shotgun (WGS) entry which is preliminary data.</text>
</comment>